<feature type="transmembrane region" description="Helical" evidence="5">
    <location>
        <begin position="85"/>
        <end position="104"/>
    </location>
</feature>
<dbReference type="Gene3D" id="1.20.1250.20">
    <property type="entry name" value="MFS general substrate transporter like domains"/>
    <property type="match status" value="2"/>
</dbReference>
<keyword evidence="4 5" id="KW-0472">Membrane</keyword>
<sequence length="404" mass="39792">MTTSTHPVPRTSLTGVARAGGRDFLVLDAAARLPTAMLPLGLLLLVANRTGSYGTGGLAVAALSLGAAAGGPLVGALADRLGQRGVALVVTLVQAAALLTLLVSTLPLPLLLGLGAVVGLSNPQMGAMARTRWSARGRGRDDERGFVSAAMALEGALDEVSFVLGPVLVGTLAALVAPAAPLWLALGLAVVAHLGFGLHRSALRARPRRSAHEVHSPLPVARLAVLLLALGSVGVVFGASQTGLAARLALTGDDALTGLVYGVGAVGSAVTALLTTRLPERIGHELRIVVSGGAMVAAGLLLAAATTPLALAGAMLLLGTALAPTLISAYALAERLAPPDWATTTMTALSTANVVGVAAGAAAAGGLVDGAGPTAALLVVAVAGASVLLAGLVARASYARRTGV</sequence>
<feature type="transmembrane region" description="Helical" evidence="5">
    <location>
        <begin position="58"/>
        <end position="78"/>
    </location>
</feature>
<evidence type="ECO:0000313" key="8">
    <source>
        <dbReference type="Proteomes" id="UP000281738"/>
    </source>
</evidence>
<feature type="transmembrane region" description="Helical" evidence="5">
    <location>
        <begin position="182"/>
        <end position="199"/>
    </location>
</feature>
<feature type="transmembrane region" description="Helical" evidence="5">
    <location>
        <begin position="220"/>
        <end position="239"/>
    </location>
</feature>
<dbReference type="PROSITE" id="PS50850">
    <property type="entry name" value="MFS"/>
    <property type="match status" value="1"/>
</dbReference>
<keyword evidence="2 5" id="KW-0812">Transmembrane</keyword>
<feature type="domain" description="Major facilitator superfamily (MFS) profile" evidence="6">
    <location>
        <begin position="217"/>
        <end position="404"/>
    </location>
</feature>
<gene>
    <name evidence="7" type="ORF">EDD33_3344</name>
</gene>
<evidence type="ECO:0000256" key="4">
    <source>
        <dbReference type="ARBA" id="ARBA00023136"/>
    </source>
</evidence>
<evidence type="ECO:0000256" key="1">
    <source>
        <dbReference type="ARBA" id="ARBA00004651"/>
    </source>
</evidence>
<feature type="transmembrane region" description="Helical" evidence="5">
    <location>
        <begin position="288"/>
        <end position="305"/>
    </location>
</feature>
<dbReference type="GO" id="GO:0022857">
    <property type="term" value="F:transmembrane transporter activity"/>
    <property type="evidence" value="ECO:0007669"/>
    <property type="project" value="InterPro"/>
</dbReference>
<accession>A0A3N2CZ38</accession>
<feature type="transmembrane region" description="Helical" evidence="5">
    <location>
        <begin position="259"/>
        <end position="276"/>
    </location>
</feature>
<dbReference type="RefSeq" id="WP_123392096.1">
    <property type="nucleotide sequence ID" value="NZ_RKHO01000001.1"/>
</dbReference>
<name>A0A3N2CZ38_9ACTN</name>
<evidence type="ECO:0000256" key="2">
    <source>
        <dbReference type="ARBA" id="ARBA00022692"/>
    </source>
</evidence>
<evidence type="ECO:0000256" key="5">
    <source>
        <dbReference type="SAM" id="Phobius"/>
    </source>
</evidence>
<dbReference type="GO" id="GO:0005886">
    <property type="term" value="C:plasma membrane"/>
    <property type="evidence" value="ECO:0007669"/>
    <property type="project" value="UniProtKB-SubCell"/>
</dbReference>
<dbReference type="PANTHER" id="PTHR23542:SF1">
    <property type="entry name" value="MAJOR FACILITATOR SUPERFAMILY (MFS) PROFILE DOMAIN-CONTAINING PROTEIN"/>
    <property type="match status" value="1"/>
</dbReference>
<evidence type="ECO:0000256" key="3">
    <source>
        <dbReference type="ARBA" id="ARBA00022989"/>
    </source>
</evidence>
<dbReference type="EMBL" id="RKHO01000001">
    <property type="protein sequence ID" value="ROR92454.1"/>
    <property type="molecule type" value="Genomic_DNA"/>
</dbReference>
<dbReference type="PANTHER" id="PTHR23542">
    <property type="match status" value="1"/>
</dbReference>
<dbReference type="InterPro" id="IPR020846">
    <property type="entry name" value="MFS_dom"/>
</dbReference>
<feature type="transmembrane region" description="Helical" evidence="5">
    <location>
        <begin position="374"/>
        <end position="394"/>
    </location>
</feature>
<keyword evidence="3 5" id="KW-1133">Transmembrane helix</keyword>
<dbReference type="Pfam" id="PF07690">
    <property type="entry name" value="MFS_1"/>
    <property type="match status" value="1"/>
</dbReference>
<dbReference type="Proteomes" id="UP000281738">
    <property type="component" value="Unassembled WGS sequence"/>
</dbReference>
<feature type="transmembrane region" description="Helical" evidence="5">
    <location>
        <begin position="24"/>
        <end position="46"/>
    </location>
</feature>
<comment type="subcellular location">
    <subcellularLocation>
        <location evidence="1">Cell membrane</location>
        <topology evidence="1">Multi-pass membrane protein</topology>
    </subcellularLocation>
</comment>
<dbReference type="InterPro" id="IPR036259">
    <property type="entry name" value="MFS_trans_sf"/>
</dbReference>
<dbReference type="OrthoDB" id="9180256at2"/>
<proteinExistence type="predicted"/>
<feature type="transmembrane region" description="Helical" evidence="5">
    <location>
        <begin position="345"/>
        <end position="368"/>
    </location>
</feature>
<organism evidence="7 8">
    <name type="scientific">Nocardioides aurantiacus</name>
    <dbReference type="NCBI Taxonomy" id="86796"/>
    <lineage>
        <taxon>Bacteria</taxon>
        <taxon>Bacillati</taxon>
        <taxon>Actinomycetota</taxon>
        <taxon>Actinomycetes</taxon>
        <taxon>Propionibacteriales</taxon>
        <taxon>Nocardioidaceae</taxon>
        <taxon>Nocardioides</taxon>
    </lineage>
</organism>
<keyword evidence="8" id="KW-1185">Reference proteome</keyword>
<feature type="transmembrane region" description="Helical" evidence="5">
    <location>
        <begin position="311"/>
        <end position="333"/>
    </location>
</feature>
<evidence type="ECO:0000313" key="7">
    <source>
        <dbReference type="EMBL" id="ROR92454.1"/>
    </source>
</evidence>
<dbReference type="InterPro" id="IPR011701">
    <property type="entry name" value="MFS"/>
</dbReference>
<reference evidence="7 8" key="1">
    <citation type="submission" date="2018-11" db="EMBL/GenBank/DDBJ databases">
        <title>Sequencing the genomes of 1000 actinobacteria strains.</title>
        <authorList>
            <person name="Klenk H.-P."/>
        </authorList>
    </citation>
    <scope>NUCLEOTIDE SEQUENCE [LARGE SCALE GENOMIC DNA]</scope>
    <source>
        <strain evidence="7 8">DSM 12652</strain>
    </source>
</reference>
<dbReference type="AlphaFoldDB" id="A0A3N2CZ38"/>
<protein>
    <submittedName>
        <fullName evidence="7">Putative MFS family arabinose efflux permease</fullName>
    </submittedName>
</protein>
<dbReference type="SUPFAM" id="SSF103473">
    <property type="entry name" value="MFS general substrate transporter"/>
    <property type="match status" value="1"/>
</dbReference>
<evidence type="ECO:0000259" key="6">
    <source>
        <dbReference type="PROSITE" id="PS50850"/>
    </source>
</evidence>
<comment type="caution">
    <text evidence="7">The sequence shown here is derived from an EMBL/GenBank/DDBJ whole genome shotgun (WGS) entry which is preliminary data.</text>
</comment>